<evidence type="ECO:0000259" key="4">
    <source>
        <dbReference type="Pfam" id="PF01645"/>
    </source>
</evidence>
<dbReference type="PIRSF" id="PIRSF006429">
    <property type="entry name" value="GOGAT_lg_2"/>
    <property type="match status" value="1"/>
</dbReference>
<keyword evidence="6" id="KW-1185">Reference proteome</keyword>
<dbReference type="Pfam" id="PF01645">
    <property type="entry name" value="Glu_synthase"/>
    <property type="match status" value="2"/>
</dbReference>
<dbReference type="OrthoDB" id="9758182at2"/>
<dbReference type="STRING" id="887929.HMP0721_1747"/>
<dbReference type="InterPro" id="IPR024188">
    <property type="entry name" value="GltB"/>
</dbReference>
<dbReference type="HOGENOM" id="CLU_023342_0_1_9"/>
<dbReference type="Proteomes" id="UP000004754">
    <property type="component" value="Unassembled WGS sequence"/>
</dbReference>
<dbReference type="Gene3D" id="3.20.20.70">
    <property type="entry name" value="Aldolase class I"/>
    <property type="match status" value="2"/>
</dbReference>
<evidence type="ECO:0000313" key="5">
    <source>
        <dbReference type="EMBL" id="EFV01008.1"/>
    </source>
</evidence>
<organism evidence="5 6">
    <name type="scientific">Pseudoramibacter alactolyticus ATCC 23263</name>
    <dbReference type="NCBI Taxonomy" id="887929"/>
    <lineage>
        <taxon>Bacteria</taxon>
        <taxon>Bacillati</taxon>
        <taxon>Bacillota</taxon>
        <taxon>Clostridia</taxon>
        <taxon>Eubacteriales</taxon>
        <taxon>Eubacteriaceae</taxon>
        <taxon>Pseudoramibacter</taxon>
    </lineage>
</organism>
<comment type="similarity">
    <text evidence="1 2">Belongs to the glutamate synthase family.</text>
</comment>
<dbReference type="eggNOG" id="COG0069">
    <property type="taxonomic scope" value="Bacteria"/>
</dbReference>
<dbReference type="AlphaFoldDB" id="E6MIB2"/>
<evidence type="ECO:0000256" key="2">
    <source>
        <dbReference type="PIRNR" id="PIRNR006429"/>
    </source>
</evidence>
<dbReference type="InterPro" id="IPR013785">
    <property type="entry name" value="Aldolase_TIM"/>
</dbReference>
<dbReference type="GO" id="GO:0015930">
    <property type="term" value="F:glutamate synthase activity"/>
    <property type="evidence" value="ECO:0007669"/>
    <property type="project" value="InterPro"/>
</dbReference>
<dbReference type="CDD" id="cd02808">
    <property type="entry name" value="GltS_FMN"/>
    <property type="match status" value="1"/>
</dbReference>
<evidence type="ECO:0000313" key="6">
    <source>
        <dbReference type="Proteomes" id="UP000004754"/>
    </source>
</evidence>
<comment type="caution">
    <text evidence="5">The sequence shown here is derived from an EMBL/GenBank/DDBJ whole genome shotgun (WGS) entry which is preliminary data.</text>
</comment>
<feature type="domain" description="Glutamate synthase" evidence="4">
    <location>
        <begin position="185"/>
        <end position="361"/>
    </location>
</feature>
<dbReference type="PANTHER" id="PTHR43819">
    <property type="entry name" value="ARCHAEAL-TYPE GLUTAMATE SYNTHASE [NADPH]"/>
    <property type="match status" value="1"/>
</dbReference>
<evidence type="ECO:0000256" key="1">
    <source>
        <dbReference type="ARBA" id="ARBA00009716"/>
    </source>
</evidence>
<sequence length="388" mass="40578">MATEPEKNTAAPAENAAPHKTGRHIPRRRMMQIIDRMAATGRSTTAAMETGLPLPSWDDILLLGAQLGAFPLPPSAAVSTTTIIGGKARKPLTLMHPFFVSHLSSQVLPAELKTAMAAGAAAADTAVGSGDGPVSSDVQNAAGQLIYEVTPDSDVSDTFLQSCGAVEIKIGQATKPGTAVFPGLNDRGDVKKLISSLRDRADGRPIGIKIAAGNIEKDVFVCLFAEPDFITIDGRGGSDGMSPLLAREAFGVPTIYAIGRAVKRLKNYRNENVALIVTGGLRTSADIVKALAMGADAVALGSAPLIAAAPDYYRFLQGQNTPACGHAPKKAVIPADAAARLTRFLRLTGDEIAAFCRMMGHADIRALSTADLATVSRDISDYTEIPHA</sequence>
<name>E6MIB2_9FIRM</name>
<dbReference type="GO" id="GO:0006537">
    <property type="term" value="P:glutamate biosynthetic process"/>
    <property type="evidence" value="ECO:0007669"/>
    <property type="project" value="InterPro"/>
</dbReference>
<protein>
    <submittedName>
        <fullName evidence="5">Glutamate synthase domain protein</fullName>
    </submittedName>
</protein>
<gene>
    <name evidence="5" type="ORF">HMP0721_1747</name>
</gene>
<proteinExistence type="inferred from homology"/>
<dbReference type="InterPro" id="IPR002932">
    <property type="entry name" value="Glu_synthdom"/>
</dbReference>
<evidence type="ECO:0000256" key="3">
    <source>
        <dbReference type="SAM" id="MobiDB-lite"/>
    </source>
</evidence>
<dbReference type="PANTHER" id="PTHR43819:SF1">
    <property type="entry name" value="ARCHAEAL-TYPE GLUTAMATE SYNTHASE [NADPH]"/>
    <property type="match status" value="1"/>
</dbReference>
<dbReference type="SUPFAM" id="SSF51395">
    <property type="entry name" value="FMN-linked oxidoreductases"/>
    <property type="match status" value="1"/>
</dbReference>
<dbReference type="RefSeq" id="WP_006599169.1">
    <property type="nucleotide sequence ID" value="NZ_GL622359.1"/>
</dbReference>
<feature type="region of interest" description="Disordered" evidence="3">
    <location>
        <begin position="1"/>
        <end position="23"/>
    </location>
</feature>
<reference evidence="5 6" key="1">
    <citation type="submission" date="2010-12" db="EMBL/GenBank/DDBJ databases">
        <authorList>
            <person name="Muzny D."/>
            <person name="Qin X."/>
            <person name="Deng J."/>
            <person name="Jiang H."/>
            <person name="Liu Y."/>
            <person name="Qu J."/>
            <person name="Song X.-Z."/>
            <person name="Zhang L."/>
            <person name="Thornton R."/>
            <person name="Coyle M."/>
            <person name="Francisco L."/>
            <person name="Jackson L."/>
            <person name="Javaid M."/>
            <person name="Korchina V."/>
            <person name="Kovar C."/>
            <person name="Mata R."/>
            <person name="Mathew T."/>
            <person name="Ngo R."/>
            <person name="Nguyen L."/>
            <person name="Nguyen N."/>
            <person name="Okwuonu G."/>
            <person name="Ongeri F."/>
            <person name="Pham C."/>
            <person name="Simmons D."/>
            <person name="Wilczek-Boney K."/>
            <person name="Hale W."/>
            <person name="Jakkamsetti A."/>
            <person name="Pham P."/>
            <person name="Ruth R."/>
            <person name="San Lucas F."/>
            <person name="Warren J."/>
            <person name="Zhang J."/>
            <person name="Zhao Z."/>
            <person name="Zhou C."/>
            <person name="Zhu D."/>
            <person name="Lee S."/>
            <person name="Bess C."/>
            <person name="Blankenburg K."/>
            <person name="Forbes L."/>
            <person name="Fu Q."/>
            <person name="Gubbala S."/>
            <person name="Hirani K."/>
            <person name="Jayaseelan J.C."/>
            <person name="Lara F."/>
            <person name="Munidasa M."/>
            <person name="Palculict T."/>
            <person name="Patil S."/>
            <person name="Pu L.-L."/>
            <person name="Saada N."/>
            <person name="Tang L."/>
            <person name="Weissenberger G."/>
            <person name="Zhu Y."/>
            <person name="Hemphill L."/>
            <person name="Shang Y."/>
            <person name="Youmans B."/>
            <person name="Ayvaz T."/>
            <person name="Ross M."/>
            <person name="Santibanez J."/>
            <person name="Aqrawi P."/>
            <person name="Gross S."/>
            <person name="Joshi V."/>
            <person name="Fowler G."/>
            <person name="Nazareth L."/>
            <person name="Reid J."/>
            <person name="Worley K."/>
            <person name="Petrosino J."/>
            <person name="Highlander S."/>
            <person name="Gibbs R."/>
        </authorList>
    </citation>
    <scope>NUCLEOTIDE SEQUENCE [LARGE SCALE GENOMIC DNA]</scope>
    <source>
        <strain evidence="5 6">ATCC 23263</strain>
    </source>
</reference>
<dbReference type="EMBL" id="AEQN01000023">
    <property type="protein sequence ID" value="EFV01008.1"/>
    <property type="molecule type" value="Genomic_DNA"/>
</dbReference>
<feature type="domain" description="Glutamate synthase" evidence="4">
    <location>
        <begin position="83"/>
        <end position="178"/>
    </location>
</feature>
<accession>E6MIB2</accession>